<dbReference type="RefSeq" id="WP_075637214.1">
    <property type="nucleotide sequence ID" value="NZ_MKIO01000047.1"/>
</dbReference>
<evidence type="ECO:0000313" key="1">
    <source>
        <dbReference type="EMBL" id="OLP52667.1"/>
    </source>
</evidence>
<dbReference type="OrthoDB" id="9803476at2"/>
<evidence type="ECO:0008006" key="3">
    <source>
        <dbReference type="Google" id="ProtNLM"/>
    </source>
</evidence>
<dbReference type="STRING" id="1672749.BJF92_14755"/>
<dbReference type="InterPro" id="IPR023393">
    <property type="entry name" value="START-like_dom_sf"/>
</dbReference>
<organism evidence="1 2">
    <name type="scientific">Xaviernesmea rhizosphaerae</name>
    <dbReference type="NCBI Taxonomy" id="1672749"/>
    <lineage>
        <taxon>Bacteria</taxon>
        <taxon>Pseudomonadati</taxon>
        <taxon>Pseudomonadota</taxon>
        <taxon>Alphaproteobacteria</taxon>
        <taxon>Hyphomicrobiales</taxon>
        <taxon>Rhizobiaceae</taxon>
        <taxon>Rhizobium/Agrobacterium group</taxon>
        <taxon>Xaviernesmea</taxon>
    </lineage>
</organism>
<sequence length="115" mass="12557">MTEDTPVDAALLFEETLDAPLPKVWRALSIPALRAQWLPSGDLMEPDGVEVVPGQTMRYRMRERTPPFLESHVTIRLTPGEDGGTHIRILHELARPRAAGPVAANANRAALLSAA</sequence>
<evidence type="ECO:0000313" key="2">
    <source>
        <dbReference type="Proteomes" id="UP000186143"/>
    </source>
</evidence>
<dbReference type="EMBL" id="MKIO01000047">
    <property type="protein sequence ID" value="OLP52667.1"/>
    <property type="molecule type" value="Genomic_DNA"/>
</dbReference>
<name>A0A1Q9ACP2_9HYPH</name>
<proteinExistence type="predicted"/>
<protein>
    <recommendedName>
        <fullName evidence="3">Polyketide cyclase</fullName>
    </recommendedName>
</protein>
<dbReference type="CDD" id="cd07814">
    <property type="entry name" value="SRPBCC_CalC_Aha1-like"/>
    <property type="match status" value="1"/>
</dbReference>
<dbReference type="Gene3D" id="3.30.530.20">
    <property type="match status" value="1"/>
</dbReference>
<dbReference type="SUPFAM" id="SSF55961">
    <property type="entry name" value="Bet v1-like"/>
    <property type="match status" value="1"/>
</dbReference>
<dbReference type="AlphaFoldDB" id="A0A1Q9ACP2"/>
<comment type="caution">
    <text evidence="1">The sequence shown here is derived from an EMBL/GenBank/DDBJ whole genome shotgun (WGS) entry which is preliminary data.</text>
</comment>
<gene>
    <name evidence="1" type="ORF">BJF92_14755</name>
</gene>
<dbReference type="Proteomes" id="UP000186143">
    <property type="component" value="Unassembled WGS sequence"/>
</dbReference>
<accession>A0A1Q9ACP2</accession>
<reference evidence="1 2" key="1">
    <citation type="submission" date="2016-09" db="EMBL/GenBank/DDBJ databases">
        <title>Rhizobium sp. nov., a novel species isolated from the rice rhizosphere.</title>
        <authorList>
            <person name="Zhao J."/>
            <person name="Zhang X."/>
        </authorList>
    </citation>
    <scope>NUCLEOTIDE SEQUENCE [LARGE SCALE GENOMIC DNA]</scope>
    <source>
        <strain evidence="1 2">MH17</strain>
    </source>
</reference>